<keyword evidence="3" id="KW-1185">Reference proteome</keyword>
<dbReference type="Proteomes" id="UP000269945">
    <property type="component" value="Unassembled WGS sequence"/>
</dbReference>
<evidence type="ECO:0000256" key="1">
    <source>
        <dbReference type="SAM" id="MobiDB-lite"/>
    </source>
</evidence>
<feature type="compositionally biased region" description="Low complexity" evidence="1">
    <location>
        <begin position="1"/>
        <end position="13"/>
    </location>
</feature>
<evidence type="ECO:0000313" key="3">
    <source>
        <dbReference type="Proteomes" id="UP000269945"/>
    </source>
</evidence>
<organism evidence="2 3">
    <name type="scientific">Gulo gulo</name>
    <name type="common">Wolverine</name>
    <name type="synonym">Gluton</name>
    <dbReference type="NCBI Taxonomy" id="48420"/>
    <lineage>
        <taxon>Eukaryota</taxon>
        <taxon>Metazoa</taxon>
        <taxon>Chordata</taxon>
        <taxon>Craniata</taxon>
        <taxon>Vertebrata</taxon>
        <taxon>Euteleostomi</taxon>
        <taxon>Mammalia</taxon>
        <taxon>Eutheria</taxon>
        <taxon>Laurasiatheria</taxon>
        <taxon>Carnivora</taxon>
        <taxon>Caniformia</taxon>
        <taxon>Musteloidea</taxon>
        <taxon>Mustelidae</taxon>
        <taxon>Guloninae</taxon>
        <taxon>Gulo</taxon>
    </lineage>
</organism>
<evidence type="ECO:0000313" key="2">
    <source>
        <dbReference type="EMBL" id="VCW72367.1"/>
    </source>
</evidence>
<dbReference type="EMBL" id="CYRY02006644">
    <property type="protein sequence ID" value="VCW72367.1"/>
    <property type="molecule type" value="Genomic_DNA"/>
</dbReference>
<dbReference type="AlphaFoldDB" id="A0A9X9LKZ0"/>
<reference evidence="2 3" key="1">
    <citation type="submission" date="2018-10" db="EMBL/GenBank/DDBJ databases">
        <authorList>
            <person name="Ekblom R."/>
            <person name="Jareborg N."/>
        </authorList>
    </citation>
    <scope>NUCLEOTIDE SEQUENCE [LARGE SCALE GENOMIC DNA]</scope>
    <source>
        <tissue evidence="2">Muscle</tissue>
    </source>
</reference>
<sequence length="89" mass="9153">PQPSGRAAARRSLGGAGGGQERLRVGASPLSCPKPACARLGSGARRPAPPGAGRCSPRPRRGPLARPSPTAFSFISFVVLHRLKFRGLG</sequence>
<name>A0A9X9LKZ0_GULGU</name>
<protein>
    <submittedName>
        <fullName evidence="2">Uncharacterized protein</fullName>
    </submittedName>
</protein>
<comment type="caution">
    <text evidence="2">The sequence shown here is derived from an EMBL/GenBank/DDBJ whole genome shotgun (WGS) entry which is preliminary data.</text>
</comment>
<feature type="region of interest" description="Disordered" evidence="1">
    <location>
        <begin position="1"/>
        <end position="68"/>
    </location>
</feature>
<feature type="compositionally biased region" description="Low complexity" evidence="1">
    <location>
        <begin position="38"/>
        <end position="56"/>
    </location>
</feature>
<gene>
    <name evidence="2" type="ORF">BN2614_LOCUS1</name>
</gene>
<proteinExistence type="predicted"/>
<accession>A0A9X9LKZ0</accession>
<feature type="non-terminal residue" evidence="2">
    <location>
        <position position="1"/>
    </location>
</feature>